<sequence length="61" mass="7031">MSKAYSQSDDINIEKQKVALKEQLGITTEMELDEYCSNHKINIWPFIAPLPWAMDKETESA</sequence>
<protein>
    <submittedName>
        <fullName evidence="1">Uncharacterized protein</fullName>
    </submittedName>
</protein>
<reference evidence="1 2" key="1">
    <citation type="journal article" date="2020" name="mSystems">
        <title>Defining Genomic and Predicted Metabolic Features of the Acetobacterium Genus.</title>
        <authorList>
            <person name="Ross D.E."/>
            <person name="Marshall C.W."/>
            <person name="Gulliver D."/>
            <person name="May H.D."/>
            <person name="Norman R.S."/>
        </authorList>
    </citation>
    <scope>NUCLEOTIDE SEQUENCE [LARGE SCALE GENOMIC DNA]</scope>
    <source>
        <strain evidence="1 2">DSM 9173</strain>
    </source>
</reference>
<dbReference type="EMBL" id="WJBB01000030">
    <property type="protein sequence ID" value="MBC3798471.1"/>
    <property type="molecule type" value="Genomic_DNA"/>
</dbReference>
<keyword evidence="2" id="KW-1185">Reference proteome</keyword>
<dbReference type="Proteomes" id="UP000653358">
    <property type="component" value="Unassembled WGS sequence"/>
</dbReference>
<proteinExistence type="predicted"/>
<gene>
    <name evidence="1" type="ORF">GH807_15665</name>
</gene>
<organism evidence="1 2">
    <name type="scientific">Acetobacterium tundrae</name>
    <dbReference type="NCBI Taxonomy" id="132932"/>
    <lineage>
        <taxon>Bacteria</taxon>
        <taxon>Bacillati</taxon>
        <taxon>Bacillota</taxon>
        <taxon>Clostridia</taxon>
        <taxon>Eubacteriales</taxon>
        <taxon>Eubacteriaceae</taxon>
        <taxon>Acetobacterium</taxon>
    </lineage>
</organism>
<accession>A0ABR6WQI6</accession>
<evidence type="ECO:0000313" key="1">
    <source>
        <dbReference type="EMBL" id="MBC3798471.1"/>
    </source>
</evidence>
<dbReference type="RefSeq" id="WP_148603737.1">
    <property type="nucleotide sequence ID" value="NZ_RXYB01000010.1"/>
</dbReference>
<comment type="caution">
    <text evidence="1">The sequence shown here is derived from an EMBL/GenBank/DDBJ whole genome shotgun (WGS) entry which is preliminary data.</text>
</comment>
<evidence type="ECO:0000313" key="2">
    <source>
        <dbReference type="Proteomes" id="UP000653358"/>
    </source>
</evidence>
<name>A0ABR6WQI6_9FIRM</name>